<evidence type="ECO:0000256" key="2">
    <source>
        <dbReference type="ARBA" id="ARBA00008684"/>
    </source>
</evidence>
<dbReference type="Pfam" id="PF00069">
    <property type="entry name" value="Pkinase"/>
    <property type="match status" value="1"/>
</dbReference>
<proteinExistence type="inferred from homology"/>
<dbReference type="InterPro" id="IPR000719">
    <property type="entry name" value="Prot_kinase_dom"/>
</dbReference>
<feature type="transmembrane region" description="Helical" evidence="15">
    <location>
        <begin position="788"/>
        <end position="811"/>
    </location>
</feature>
<dbReference type="InterPro" id="IPR055414">
    <property type="entry name" value="LRR_R13L4/SHOC2-like"/>
</dbReference>
<evidence type="ECO:0000256" key="10">
    <source>
        <dbReference type="ARBA" id="ARBA00022840"/>
    </source>
</evidence>
<keyword evidence="7" id="KW-0677">Repeat</keyword>
<dbReference type="Gene3D" id="1.10.510.10">
    <property type="entry name" value="Transferase(Phosphotransferase) domain 1"/>
    <property type="match status" value="1"/>
</dbReference>
<feature type="chain" id="PRO_5046492810" evidence="16">
    <location>
        <begin position="24"/>
        <end position="1131"/>
    </location>
</feature>
<dbReference type="GeneID" id="107024787"/>
<evidence type="ECO:0000256" key="1">
    <source>
        <dbReference type="ARBA" id="ARBA00004167"/>
    </source>
</evidence>
<keyword evidence="4" id="KW-0808">Transferase</keyword>
<dbReference type="Gene3D" id="3.30.200.20">
    <property type="entry name" value="Phosphorylase Kinase, domain 1"/>
    <property type="match status" value="1"/>
</dbReference>
<dbReference type="InterPro" id="IPR008271">
    <property type="entry name" value="Ser/Thr_kinase_AS"/>
</dbReference>
<dbReference type="SUPFAM" id="SSF56112">
    <property type="entry name" value="Protein kinase-like (PK-like)"/>
    <property type="match status" value="1"/>
</dbReference>
<gene>
    <name evidence="19" type="primary">LOC107024787</name>
</gene>
<evidence type="ECO:0000256" key="5">
    <source>
        <dbReference type="ARBA" id="ARBA00022692"/>
    </source>
</evidence>
<dbReference type="Pfam" id="PF08263">
    <property type="entry name" value="LRRNT_2"/>
    <property type="match status" value="1"/>
</dbReference>
<reference evidence="18" key="1">
    <citation type="journal article" date="2014" name="Nat. Genet.">
        <title>The genome of the stress-tolerant wild tomato species Solanum pennellii.</title>
        <authorList>
            <person name="Bolger A."/>
            <person name="Scossa F."/>
            <person name="Bolger M.E."/>
            <person name="Lanz C."/>
            <person name="Maumus F."/>
            <person name="Tohge T."/>
            <person name="Quesneville H."/>
            <person name="Alseekh S."/>
            <person name="Sorensen I."/>
            <person name="Lichtenstein G."/>
            <person name="Fich E.A."/>
            <person name="Conte M."/>
            <person name="Keller H."/>
            <person name="Schneeberger K."/>
            <person name="Schwacke R."/>
            <person name="Ofner I."/>
            <person name="Vrebalov J."/>
            <person name="Xu Y."/>
            <person name="Osorio S."/>
            <person name="Aflitos S.A."/>
            <person name="Schijlen E."/>
            <person name="Jimenez-Gomez J.M."/>
            <person name="Ryngajllo M."/>
            <person name="Kimura S."/>
            <person name="Kumar R."/>
            <person name="Koenig D."/>
            <person name="Headland L.R."/>
            <person name="Maloof J.N."/>
            <person name="Sinha N."/>
            <person name="van Ham R.C."/>
            <person name="Lankhorst R.K."/>
            <person name="Mao L."/>
            <person name="Vogel A."/>
            <person name="Arsova B."/>
            <person name="Panstruga R."/>
            <person name="Fei Z."/>
            <person name="Rose J.K."/>
            <person name="Zamir D."/>
            <person name="Carrari F."/>
            <person name="Giovannoni J.J."/>
            <person name="Weigel D."/>
            <person name="Usadel B."/>
            <person name="Fernie A.R."/>
        </authorList>
    </citation>
    <scope>NUCLEOTIDE SEQUENCE [LARGE SCALE GENOMIC DNA]</scope>
    <source>
        <strain evidence="18">cv. LA0716</strain>
    </source>
</reference>
<dbReference type="SMART" id="SM00369">
    <property type="entry name" value="LRR_TYP"/>
    <property type="match status" value="14"/>
</dbReference>
<dbReference type="InterPro" id="IPR013210">
    <property type="entry name" value="LRR_N_plant-typ"/>
</dbReference>
<feature type="domain" description="Protein kinase" evidence="17">
    <location>
        <begin position="847"/>
        <end position="1128"/>
    </location>
</feature>
<dbReference type="InterPro" id="IPR011009">
    <property type="entry name" value="Kinase-like_dom_sf"/>
</dbReference>
<feature type="binding site" evidence="14">
    <location>
        <position position="875"/>
    </location>
    <ligand>
        <name>ATP</name>
        <dbReference type="ChEBI" id="CHEBI:30616"/>
    </ligand>
</feature>
<comment type="similarity">
    <text evidence="2">Belongs to the protein kinase superfamily. Ser/Thr protein kinase family.</text>
</comment>
<evidence type="ECO:0000256" key="14">
    <source>
        <dbReference type="PROSITE-ProRule" id="PRU10141"/>
    </source>
</evidence>
<dbReference type="RefSeq" id="XP_015081234.1">
    <property type="nucleotide sequence ID" value="XM_015225748.2"/>
</dbReference>
<evidence type="ECO:0000313" key="18">
    <source>
        <dbReference type="Proteomes" id="UP000694930"/>
    </source>
</evidence>
<evidence type="ECO:0000256" key="16">
    <source>
        <dbReference type="SAM" id="SignalP"/>
    </source>
</evidence>
<keyword evidence="8 14" id="KW-0547">Nucleotide-binding</keyword>
<evidence type="ECO:0000256" key="7">
    <source>
        <dbReference type="ARBA" id="ARBA00022737"/>
    </source>
</evidence>
<dbReference type="SMART" id="SM00365">
    <property type="entry name" value="LRR_SD22"/>
    <property type="match status" value="8"/>
</dbReference>
<dbReference type="PROSITE" id="PS00108">
    <property type="entry name" value="PROTEIN_KINASE_ST"/>
    <property type="match status" value="1"/>
</dbReference>
<dbReference type="SMART" id="SM00220">
    <property type="entry name" value="S_TKc"/>
    <property type="match status" value="1"/>
</dbReference>
<keyword evidence="10 14" id="KW-0067">ATP-binding</keyword>
<organism evidence="18 19">
    <name type="scientific">Solanum pennellii</name>
    <name type="common">Tomato</name>
    <name type="synonym">Lycopersicon pennellii</name>
    <dbReference type="NCBI Taxonomy" id="28526"/>
    <lineage>
        <taxon>Eukaryota</taxon>
        <taxon>Viridiplantae</taxon>
        <taxon>Streptophyta</taxon>
        <taxon>Embryophyta</taxon>
        <taxon>Tracheophyta</taxon>
        <taxon>Spermatophyta</taxon>
        <taxon>Magnoliopsida</taxon>
        <taxon>eudicotyledons</taxon>
        <taxon>Gunneridae</taxon>
        <taxon>Pentapetalae</taxon>
        <taxon>asterids</taxon>
        <taxon>lamiids</taxon>
        <taxon>Solanales</taxon>
        <taxon>Solanaceae</taxon>
        <taxon>Solanoideae</taxon>
        <taxon>Solaneae</taxon>
        <taxon>Solanum</taxon>
        <taxon>Solanum subgen. Lycopersicon</taxon>
    </lineage>
</organism>
<dbReference type="Pfam" id="PF00560">
    <property type="entry name" value="LRR_1"/>
    <property type="match status" value="5"/>
</dbReference>
<evidence type="ECO:0000256" key="3">
    <source>
        <dbReference type="ARBA" id="ARBA00022614"/>
    </source>
</evidence>
<dbReference type="InterPro" id="IPR001611">
    <property type="entry name" value="Leu-rich_rpt"/>
</dbReference>
<evidence type="ECO:0000256" key="8">
    <source>
        <dbReference type="ARBA" id="ARBA00022741"/>
    </source>
</evidence>
<name>A0ABM1H707_SOLPN</name>
<keyword evidence="9" id="KW-0418">Kinase</keyword>
<evidence type="ECO:0000256" key="6">
    <source>
        <dbReference type="ARBA" id="ARBA00022729"/>
    </source>
</evidence>
<dbReference type="PANTHER" id="PTHR48056">
    <property type="entry name" value="LRR RECEPTOR-LIKE SERINE/THREONINE-PROTEIN KINASE-RELATED"/>
    <property type="match status" value="1"/>
</dbReference>
<dbReference type="InterPro" id="IPR017441">
    <property type="entry name" value="Protein_kinase_ATP_BS"/>
</dbReference>
<protein>
    <submittedName>
        <fullName evidence="19">Receptor kinase-like protein Xa21</fullName>
    </submittedName>
</protein>
<evidence type="ECO:0000256" key="11">
    <source>
        <dbReference type="ARBA" id="ARBA00022989"/>
    </source>
</evidence>
<dbReference type="Gene3D" id="3.80.10.10">
    <property type="entry name" value="Ribonuclease Inhibitor"/>
    <property type="match status" value="4"/>
</dbReference>
<reference evidence="19" key="2">
    <citation type="submission" date="2025-08" db="UniProtKB">
        <authorList>
            <consortium name="RefSeq"/>
        </authorList>
    </citation>
    <scope>IDENTIFICATION</scope>
</reference>
<dbReference type="Pfam" id="PF23598">
    <property type="entry name" value="LRR_14"/>
    <property type="match status" value="1"/>
</dbReference>
<dbReference type="InterPro" id="IPR003591">
    <property type="entry name" value="Leu-rich_rpt_typical-subtyp"/>
</dbReference>
<keyword evidence="6 16" id="KW-0732">Signal</keyword>
<dbReference type="PROSITE" id="PS50011">
    <property type="entry name" value="PROTEIN_KINASE_DOM"/>
    <property type="match status" value="1"/>
</dbReference>
<sequence length="1131" mass="125030">MKKNIFLFFFLFIIKFYISLASSYKTDQQALLSFENLVTSPSHLLVNNWTINTCFCSWFGVTCNSKRQRVVALALPNLQLQGTISPSLVNLTFLRELNLGNNFFRGEIPYGIGHLPRLRVVDIQNNQLQGSIPTSLFQHRTVRKISLAFNKLNGEMWKGPWYVPKLRDLNLRNNSLTGIIPPYVANATKLMNLDLSGNRINGSIPMEIGNITQLTELFLDDNELTGLIPATLFNISSLLKVALGINSLFGPLLLDEGITVSNLKFLSISNNQISGCISSNICQLTELKVLSISFNNMTGNIPRNIDCLSKLEGFYIGDNPIEGTIPTSLGNISTLQYLYCGNNRIVGQIPPELGKLSNLRELSFDSNDNLIGRIPEAIFNISSLEIIDFSFNNLSGRIPTTTGLHLPNLKGLDLGVNQLEGEIPLFITNASKLEILSLVENFLTGTIPTNLGNLRKLLSLFLHSNQLTNEPREHELRFFNSLADCRMLKYLQVGFNPLNGVLPNSIGNLSSTIENFEIGDSHINGLIPTSIGNMSGLTTLSFEENSFSGSIPSEIGSIKQLQGLSLFNNKLEGHIPEAVCHLSKLVQLFLDGNELSGLIPEYLGNLSMLQHFYLGSNKLSSTFPLRLWNMSGLLYLDVSENSIEGQVPSDIGGLKAIVELHLSSNQFSGMIPSQLGDLQNLKSLDLSNNSFSGSIPLSFANLISLEFLNLSLNALSGIIPMSLEKLSSLKSINVSFNGLEGVIPSGGVFSNSTLQSFLGNKGLCGMHILEIPACAITNPGKQSKLKEVVLKIVTPVIISSFLIFLLVSIWIMKRKKKGKSKDVENVPEIKAHQLVSYHEIQRATNKFDRSNLIGEGSSGSVYKGTLSSGSVVAIKVLDLENEQVCKRFDTECEVMRNVRHRNLVPVITTCSSDYIRAFVLKYMSNGSLENWLYREESHLNLLQRVTIMLDVAVAVEYLHHGHNTSIVHCDLKPANVLLDEDMVAHVGDFGISKILVVSKSMAHTESLGTLGYIAPEYGLEGIVSASGDVYSYGIMLMEVLTKRRPTDEEICNENLDMRKWITQSFLGSMMDVVDANIFSEEEQITCKSEMCIASMIELALDCTTEKPESRITMKDVVKRLNKIKNTWATSV</sequence>
<keyword evidence="13" id="KW-0325">Glycoprotein</keyword>
<dbReference type="PANTHER" id="PTHR48056:SF68">
    <property type="entry name" value="LRR RECEPTOR-LIKE SERINE_THREONINE-PROTEIN KINASE EFR"/>
    <property type="match status" value="1"/>
</dbReference>
<dbReference type="InterPro" id="IPR032675">
    <property type="entry name" value="LRR_dom_sf"/>
</dbReference>
<evidence type="ECO:0000256" key="13">
    <source>
        <dbReference type="ARBA" id="ARBA00023180"/>
    </source>
</evidence>
<comment type="subcellular location">
    <subcellularLocation>
        <location evidence="1">Membrane</location>
        <topology evidence="1">Single-pass membrane protein</topology>
    </subcellularLocation>
</comment>
<keyword evidence="11 15" id="KW-1133">Transmembrane helix</keyword>
<evidence type="ECO:0000256" key="9">
    <source>
        <dbReference type="ARBA" id="ARBA00022777"/>
    </source>
</evidence>
<dbReference type="InterPro" id="IPR050647">
    <property type="entry name" value="Plant_LRR-RLKs"/>
</dbReference>
<evidence type="ECO:0000256" key="12">
    <source>
        <dbReference type="ARBA" id="ARBA00023136"/>
    </source>
</evidence>
<dbReference type="PROSITE" id="PS00107">
    <property type="entry name" value="PROTEIN_KINASE_ATP"/>
    <property type="match status" value="1"/>
</dbReference>
<evidence type="ECO:0000259" key="17">
    <source>
        <dbReference type="PROSITE" id="PS50011"/>
    </source>
</evidence>
<dbReference type="Pfam" id="PF13855">
    <property type="entry name" value="LRR_8"/>
    <property type="match status" value="2"/>
</dbReference>
<feature type="signal peptide" evidence="16">
    <location>
        <begin position="1"/>
        <end position="23"/>
    </location>
</feature>
<evidence type="ECO:0000256" key="4">
    <source>
        <dbReference type="ARBA" id="ARBA00022679"/>
    </source>
</evidence>
<dbReference type="Proteomes" id="UP000694930">
    <property type="component" value="Chromosome 7"/>
</dbReference>
<keyword evidence="18" id="KW-1185">Reference proteome</keyword>
<dbReference type="SUPFAM" id="SSF52058">
    <property type="entry name" value="L domain-like"/>
    <property type="match status" value="3"/>
</dbReference>
<accession>A0ABM1H707</accession>
<keyword evidence="5 15" id="KW-0812">Transmembrane</keyword>
<evidence type="ECO:0000256" key="15">
    <source>
        <dbReference type="SAM" id="Phobius"/>
    </source>
</evidence>
<keyword evidence="3" id="KW-0433">Leucine-rich repeat</keyword>
<keyword evidence="12 15" id="KW-0472">Membrane</keyword>
<evidence type="ECO:0000313" key="19">
    <source>
        <dbReference type="RefSeq" id="XP_015081234.1"/>
    </source>
</evidence>